<dbReference type="SUPFAM" id="SSF53822">
    <property type="entry name" value="Periplasmic binding protein-like I"/>
    <property type="match status" value="1"/>
</dbReference>
<dbReference type="Pfam" id="PF13458">
    <property type="entry name" value="Peripla_BP_6"/>
    <property type="match status" value="1"/>
</dbReference>
<dbReference type="PROSITE" id="PS51257">
    <property type="entry name" value="PROKAR_LIPOPROTEIN"/>
    <property type="match status" value="1"/>
</dbReference>
<evidence type="ECO:0000313" key="5">
    <source>
        <dbReference type="EMBL" id="NYJ20420.1"/>
    </source>
</evidence>
<gene>
    <name evidence="5" type="ORF">HNR05_002211</name>
</gene>
<organism evidence="5 6">
    <name type="scientific">Glaciibacter psychrotolerans</name>
    <dbReference type="NCBI Taxonomy" id="670054"/>
    <lineage>
        <taxon>Bacteria</taxon>
        <taxon>Bacillati</taxon>
        <taxon>Actinomycetota</taxon>
        <taxon>Actinomycetes</taxon>
        <taxon>Micrococcales</taxon>
        <taxon>Microbacteriaceae</taxon>
        <taxon>Glaciibacter</taxon>
    </lineage>
</organism>
<comment type="similarity">
    <text evidence="1">Belongs to the leucine-binding protein family.</text>
</comment>
<evidence type="ECO:0000256" key="2">
    <source>
        <dbReference type="ARBA" id="ARBA00022729"/>
    </source>
</evidence>
<dbReference type="InterPro" id="IPR028081">
    <property type="entry name" value="Leu-bd"/>
</dbReference>
<dbReference type="CDD" id="cd06347">
    <property type="entry name" value="PBP1_ABC_LivK_ligand_binding-like"/>
    <property type="match status" value="1"/>
</dbReference>
<evidence type="ECO:0000256" key="3">
    <source>
        <dbReference type="SAM" id="SignalP"/>
    </source>
</evidence>
<dbReference type="InterPro" id="IPR028082">
    <property type="entry name" value="Peripla_BP_I"/>
</dbReference>
<evidence type="ECO:0000313" key="6">
    <source>
        <dbReference type="Proteomes" id="UP000537260"/>
    </source>
</evidence>
<dbReference type="Gene3D" id="3.40.50.2300">
    <property type="match status" value="2"/>
</dbReference>
<keyword evidence="2 3" id="KW-0732">Signal</keyword>
<proteinExistence type="inferred from homology"/>
<dbReference type="InterPro" id="IPR051010">
    <property type="entry name" value="BCAA_transport"/>
</dbReference>
<dbReference type="PANTHER" id="PTHR30483">
    <property type="entry name" value="LEUCINE-SPECIFIC-BINDING PROTEIN"/>
    <property type="match status" value="1"/>
</dbReference>
<dbReference type="EMBL" id="JACCFM010000001">
    <property type="protein sequence ID" value="NYJ20420.1"/>
    <property type="molecule type" value="Genomic_DNA"/>
</dbReference>
<evidence type="ECO:0000256" key="1">
    <source>
        <dbReference type="ARBA" id="ARBA00010062"/>
    </source>
</evidence>
<evidence type="ECO:0000259" key="4">
    <source>
        <dbReference type="Pfam" id="PF13458"/>
    </source>
</evidence>
<accession>A0A7Z0J6I5</accession>
<dbReference type="Proteomes" id="UP000537260">
    <property type="component" value="Unassembled WGS sequence"/>
</dbReference>
<dbReference type="RefSeq" id="WP_179579035.1">
    <property type="nucleotide sequence ID" value="NZ_JACCFM010000001.1"/>
</dbReference>
<feature type="domain" description="Leucine-binding protein" evidence="4">
    <location>
        <begin position="33"/>
        <end position="374"/>
    </location>
</feature>
<name>A0A7Z0J6I5_9MICO</name>
<sequence>MKRRITLATALSAALVLTGCTATAQSGETGDVLKIGYNSSQTGGLAYSDVAASTGVKMAVDEINAAGGIDGKWKIELSIQDNRSDPGQSSVVARDLLANGAQLQICTSDADPCIAAGQIAQAASIPTISTAATSPTLPGAVGDFMFMSVFGDNTQTTVLADYAIEQGLKNAYLLCSPDSSYTSKSCDYFTQVYEKKGGTILRKGSYTLGAPDFNSEITKILALKPSPEVIFTPAYPPDAPTFIKQLRAAGITAPVISMDGVDSQTTIDAGGASVEGLVFTTHGFPADGTPTGDFWKRYTETYGKAPESVFAATGYDLIKVVEAAVTSAQSIDPQAVRNAIDTLVDVQGATGSITYLDQGRIPLKSVSLVKVDNGKFALLGTKTPDSADIPKP</sequence>
<dbReference type="AlphaFoldDB" id="A0A7Z0J6I5"/>
<protein>
    <submittedName>
        <fullName evidence="5">Branched-chain amino acid transport system substrate-binding protein</fullName>
    </submittedName>
</protein>
<comment type="caution">
    <text evidence="5">The sequence shown here is derived from an EMBL/GenBank/DDBJ whole genome shotgun (WGS) entry which is preliminary data.</text>
</comment>
<feature type="chain" id="PRO_5030578812" evidence="3">
    <location>
        <begin position="25"/>
        <end position="392"/>
    </location>
</feature>
<keyword evidence="6" id="KW-1185">Reference proteome</keyword>
<reference evidence="5 6" key="1">
    <citation type="submission" date="2020-07" db="EMBL/GenBank/DDBJ databases">
        <title>Sequencing the genomes of 1000 actinobacteria strains.</title>
        <authorList>
            <person name="Klenk H.-P."/>
        </authorList>
    </citation>
    <scope>NUCLEOTIDE SEQUENCE [LARGE SCALE GENOMIC DNA]</scope>
    <source>
        <strain evidence="5 6">LI1</strain>
    </source>
</reference>
<feature type="signal peptide" evidence="3">
    <location>
        <begin position="1"/>
        <end position="24"/>
    </location>
</feature>
<dbReference type="PANTHER" id="PTHR30483:SF6">
    <property type="entry name" value="PERIPLASMIC BINDING PROTEIN OF ABC TRANSPORTER FOR NATURAL AMINO ACIDS"/>
    <property type="match status" value="1"/>
</dbReference>